<evidence type="ECO:0000256" key="1">
    <source>
        <dbReference type="SAM" id="SignalP"/>
    </source>
</evidence>
<reference evidence="2 3" key="1">
    <citation type="submission" date="2019-07" db="EMBL/GenBank/DDBJ databases">
        <title>Genomics analysis of Aphanomyces spp. identifies a new class of oomycete effector associated with host adaptation.</title>
        <authorList>
            <person name="Gaulin E."/>
        </authorList>
    </citation>
    <scope>NUCLEOTIDE SEQUENCE [LARGE SCALE GENOMIC DNA]</scope>
    <source>
        <strain evidence="2 3">ATCC 201684</strain>
    </source>
</reference>
<protein>
    <recommendedName>
        <fullName evidence="4">CS domain-containing protein</fullName>
    </recommendedName>
</protein>
<dbReference type="EMBL" id="VJMJ01000140">
    <property type="protein sequence ID" value="KAF0731795.1"/>
    <property type="molecule type" value="Genomic_DNA"/>
</dbReference>
<dbReference type="Gene3D" id="2.60.40.790">
    <property type="match status" value="1"/>
</dbReference>
<comment type="caution">
    <text evidence="2">The sequence shown here is derived from an EMBL/GenBank/DDBJ whole genome shotgun (WGS) entry which is preliminary data.</text>
</comment>
<proteinExistence type="predicted"/>
<dbReference type="PANTHER" id="PTHR13164:SF6">
    <property type="entry name" value="CS DOMAIN-CONTAINING PROTEIN"/>
    <property type="match status" value="1"/>
</dbReference>
<evidence type="ECO:0000313" key="2">
    <source>
        <dbReference type="EMBL" id="KAF0731795.1"/>
    </source>
</evidence>
<organism evidence="2 3">
    <name type="scientific">Aphanomyces euteiches</name>
    <dbReference type="NCBI Taxonomy" id="100861"/>
    <lineage>
        <taxon>Eukaryota</taxon>
        <taxon>Sar</taxon>
        <taxon>Stramenopiles</taxon>
        <taxon>Oomycota</taxon>
        <taxon>Saprolegniomycetes</taxon>
        <taxon>Saprolegniales</taxon>
        <taxon>Verrucalvaceae</taxon>
        <taxon>Aphanomyces</taxon>
    </lineage>
</organism>
<dbReference type="VEuPathDB" id="FungiDB:AeMF1_001029"/>
<dbReference type="AlphaFoldDB" id="A0A6G0WW72"/>
<dbReference type="InterPro" id="IPR052289">
    <property type="entry name" value="Calcyclin-binding_UBL-bridge"/>
</dbReference>
<keyword evidence="1" id="KW-0732">Signal</keyword>
<evidence type="ECO:0000313" key="3">
    <source>
        <dbReference type="Proteomes" id="UP000481153"/>
    </source>
</evidence>
<evidence type="ECO:0008006" key="4">
    <source>
        <dbReference type="Google" id="ProtNLM"/>
    </source>
</evidence>
<keyword evidence="3" id="KW-1185">Reference proteome</keyword>
<feature type="signal peptide" evidence="1">
    <location>
        <begin position="1"/>
        <end position="17"/>
    </location>
</feature>
<feature type="chain" id="PRO_5026107328" description="CS domain-containing protein" evidence="1">
    <location>
        <begin position="18"/>
        <end position="204"/>
    </location>
</feature>
<dbReference type="PANTHER" id="PTHR13164">
    <property type="entry name" value="CALICYLIN BINDING PROTEIN"/>
    <property type="match status" value="1"/>
</dbReference>
<dbReference type="Proteomes" id="UP000481153">
    <property type="component" value="Unassembled WGS sequence"/>
</dbReference>
<name>A0A6G0WW72_9STRA</name>
<dbReference type="SUPFAM" id="SSF49764">
    <property type="entry name" value="HSP20-like chaperones"/>
    <property type="match status" value="1"/>
</dbReference>
<sequence>MRRVFLCLMLSFEVSRSELIRIMQGIVRPQPFYLPRPVEKKHQSEMSNTDGDQPVSALHANIQSKGTNAYYYAHKKRPGADDHQWDGQCEPRLISTGESVIQVSKDRPITAYAWADGKKSVSVYIDIPSIGAHSDDKIVLDWNPRSLEVRIRELDPSGADMVFKIKYLYEEIMGATLKKKDDKIVLRLTKSKELTWYTLKKDHP</sequence>
<gene>
    <name evidence="2" type="ORF">Ae201684_011096</name>
</gene>
<dbReference type="GO" id="GO:0005634">
    <property type="term" value="C:nucleus"/>
    <property type="evidence" value="ECO:0007669"/>
    <property type="project" value="TreeGrafter"/>
</dbReference>
<accession>A0A6G0WW72</accession>
<dbReference type="InterPro" id="IPR008978">
    <property type="entry name" value="HSP20-like_chaperone"/>
</dbReference>